<gene>
    <name evidence="1" type="ORF">SAMN05444274_104166</name>
</gene>
<dbReference type="RefSeq" id="WP_073001178.1">
    <property type="nucleotide sequence ID" value="NZ_FQUM01000004.1"/>
</dbReference>
<dbReference type="AlphaFoldDB" id="A0A1M5A360"/>
<dbReference type="OrthoDB" id="1121711at2"/>
<evidence type="ECO:0000313" key="2">
    <source>
        <dbReference type="Proteomes" id="UP000184164"/>
    </source>
</evidence>
<keyword evidence="2" id="KW-1185">Reference proteome</keyword>
<accession>A0A1M5A360</accession>
<organism evidence="1 2">
    <name type="scientific">Mariniphaga anaerophila</name>
    <dbReference type="NCBI Taxonomy" id="1484053"/>
    <lineage>
        <taxon>Bacteria</taxon>
        <taxon>Pseudomonadati</taxon>
        <taxon>Bacteroidota</taxon>
        <taxon>Bacteroidia</taxon>
        <taxon>Marinilabiliales</taxon>
        <taxon>Prolixibacteraceae</taxon>
        <taxon>Mariniphaga</taxon>
    </lineage>
</organism>
<reference evidence="2" key="1">
    <citation type="submission" date="2016-11" db="EMBL/GenBank/DDBJ databases">
        <authorList>
            <person name="Varghese N."/>
            <person name="Submissions S."/>
        </authorList>
    </citation>
    <scope>NUCLEOTIDE SEQUENCE [LARGE SCALE GENOMIC DNA]</scope>
    <source>
        <strain evidence="2">DSM 26910</strain>
    </source>
</reference>
<proteinExistence type="predicted"/>
<protein>
    <recommendedName>
        <fullName evidence="3">Lipocalin-like domain-containing protein</fullName>
    </recommendedName>
</protein>
<dbReference type="EMBL" id="FQUM01000004">
    <property type="protein sequence ID" value="SHF24718.1"/>
    <property type="molecule type" value="Genomic_DNA"/>
</dbReference>
<dbReference type="Proteomes" id="UP000184164">
    <property type="component" value="Unassembled WGS sequence"/>
</dbReference>
<evidence type="ECO:0000313" key="1">
    <source>
        <dbReference type="EMBL" id="SHF24718.1"/>
    </source>
</evidence>
<evidence type="ECO:0008006" key="3">
    <source>
        <dbReference type="Google" id="ProtNLM"/>
    </source>
</evidence>
<sequence length="147" mass="17508">MHIKNQFRKIIQWLQTTEMFARPSQHIPGKWQLFEYYAEVGGELMNFKEDQLQATSKFLEIEFHANGNFIQHSDLELLPFSELNDYKWSLSRNFVVLIHPADFRQNIELQFAIDKGTLKILKKNSSGKIEFFGFFKKKNNGYNQERK</sequence>
<name>A0A1M5A360_9BACT</name>